<evidence type="ECO:0000313" key="3">
    <source>
        <dbReference type="Proteomes" id="UP001524460"/>
    </source>
</evidence>
<evidence type="ECO:0008006" key="4">
    <source>
        <dbReference type="Google" id="ProtNLM"/>
    </source>
</evidence>
<feature type="transmembrane region" description="Helical" evidence="1">
    <location>
        <begin position="114"/>
        <end position="134"/>
    </location>
</feature>
<feature type="transmembrane region" description="Helical" evidence="1">
    <location>
        <begin position="149"/>
        <end position="168"/>
    </location>
</feature>
<gene>
    <name evidence="2" type="ORF">NHN17_09895</name>
</gene>
<reference evidence="2 3" key="1">
    <citation type="submission" date="2022-07" db="EMBL/GenBank/DDBJ databases">
        <title>Photobacterium pectinilyticum sp. nov., a marine bacterium isolated from surface seawater of Qingdao offshore.</title>
        <authorList>
            <person name="Wang X."/>
        </authorList>
    </citation>
    <scope>NUCLEOTIDE SEQUENCE [LARGE SCALE GENOMIC DNA]</scope>
    <source>
        <strain evidence="2 3">ZSDE20</strain>
    </source>
</reference>
<dbReference type="Proteomes" id="UP001524460">
    <property type="component" value="Unassembled WGS sequence"/>
</dbReference>
<keyword evidence="1" id="KW-0472">Membrane</keyword>
<keyword evidence="1" id="KW-1133">Transmembrane helix</keyword>
<dbReference type="RefSeq" id="WP_255042244.1">
    <property type="nucleotide sequence ID" value="NZ_JANEYT010000018.1"/>
</dbReference>
<feature type="transmembrane region" description="Helical" evidence="1">
    <location>
        <begin position="6"/>
        <end position="28"/>
    </location>
</feature>
<feature type="transmembrane region" description="Helical" evidence="1">
    <location>
        <begin position="40"/>
        <end position="59"/>
    </location>
</feature>
<accession>A0ABT1N130</accession>
<evidence type="ECO:0000256" key="1">
    <source>
        <dbReference type="SAM" id="Phobius"/>
    </source>
</evidence>
<evidence type="ECO:0000313" key="2">
    <source>
        <dbReference type="EMBL" id="MCQ1058369.1"/>
    </source>
</evidence>
<organism evidence="2 3">
    <name type="scientific">Photobacterium pectinilyticum</name>
    <dbReference type="NCBI Taxonomy" id="2906793"/>
    <lineage>
        <taxon>Bacteria</taxon>
        <taxon>Pseudomonadati</taxon>
        <taxon>Pseudomonadota</taxon>
        <taxon>Gammaproteobacteria</taxon>
        <taxon>Vibrionales</taxon>
        <taxon>Vibrionaceae</taxon>
        <taxon>Photobacterium</taxon>
    </lineage>
</organism>
<feature type="transmembrane region" description="Helical" evidence="1">
    <location>
        <begin position="83"/>
        <end position="102"/>
    </location>
</feature>
<protein>
    <recommendedName>
        <fullName evidence="4">DoxX family protein</fullName>
    </recommendedName>
</protein>
<sequence length="173" mass="19012">MSTSQLILELSLIGTMLLVTGVFLVCSYDKTDSIGTKIQKILTGLLGAFMVMAGTVKFFDPFTTMFAKQIVLSELPFPTLSRWAGQLGEIFAGMLLLVVMIGNKALATPIKDRAMQFSTLLTTAIMIVAVYVHLLPNVPAEVLPLQSKPPVMTLIILGIAWLNAFLYFRKNNR</sequence>
<keyword evidence="1" id="KW-0812">Transmembrane</keyword>
<comment type="caution">
    <text evidence="2">The sequence shown here is derived from an EMBL/GenBank/DDBJ whole genome shotgun (WGS) entry which is preliminary data.</text>
</comment>
<dbReference type="EMBL" id="JANEYT010000018">
    <property type="protein sequence ID" value="MCQ1058369.1"/>
    <property type="molecule type" value="Genomic_DNA"/>
</dbReference>
<proteinExistence type="predicted"/>
<keyword evidence="3" id="KW-1185">Reference proteome</keyword>
<name>A0ABT1N130_9GAMM</name>